<feature type="domain" description="N-acetyltransferase" evidence="2">
    <location>
        <begin position="31"/>
        <end position="192"/>
    </location>
</feature>
<protein>
    <submittedName>
        <fullName evidence="3">Protein N-acetyltransferase, RimJ/RimL family</fullName>
    </submittedName>
</protein>
<dbReference type="Proteomes" id="UP000199181">
    <property type="component" value="Unassembled WGS sequence"/>
</dbReference>
<dbReference type="AlphaFoldDB" id="A0A1I0AWX1"/>
<name>A0A1I0AWX1_9BACT</name>
<dbReference type="PROSITE" id="PS51186">
    <property type="entry name" value="GNAT"/>
    <property type="match status" value="1"/>
</dbReference>
<keyword evidence="4" id="KW-1185">Reference proteome</keyword>
<dbReference type="PANTHER" id="PTHR43792:SF1">
    <property type="entry name" value="N-ACETYLTRANSFERASE DOMAIN-CONTAINING PROTEIN"/>
    <property type="match status" value="1"/>
</dbReference>
<gene>
    <name evidence="3" type="ORF">SAMN05443639_101838</name>
</gene>
<proteinExistence type="predicted"/>
<accession>A0A1I0AWX1</accession>
<evidence type="ECO:0000313" key="4">
    <source>
        <dbReference type="Proteomes" id="UP000199181"/>
    </source>
</evidence>
<feature type="region of interest" description="Disordered" evidence="1">
    <location>
        <begin position="1"/>
        <end position="21"/>
    </location>
</feature>
<dbReference type="Gene3D" id="3.40.630.30">
    <property type="match status" value="1"/>
</dbReference>
<dbReference type="InterPro" id="IPR051531">
    <property type="entry name" value="N-acetyltransferase"/>
</dbReference>
<reference evidence="4" key="1">
    <citation type="submission" date="2016-10" db="EMBL/GenBank/DDBJ databases">
        <authorList>
            <person name="Varghese N."/>
            <person name="Submissions S."/>
        </authorList>
    </citation>
    <scope>NUCLEOTIDE SEQUENCE [LARGE SCALE GENOMIC DNA]</scope>
    <source>
        <strain evidence="4">DSM 16858</strain>
    </source>
</reference>
<dbReference type="InterPro" id="IPR016181">
    <property type="entry name" value="Acyl_CoA_acyltransferase"/>
</dbReference>
<evidence type="ECO:0000259" key="2">
    <source>
        <dbReference type="PROSITE" id="PS51186"/>
    </source>
</evidence>
<dbReference type="Pfam" id="PF13302">
    <property type="entry name" value="Acetyltransf_3"/>
    <property type="match status" value="1"/>
</dbReference>
<dbReference type="EMBL" id="FOIJ01000001">
    <property type="protein sequence ID" value="SES98931.1"/>
    <property type="molecule type" value="Genomic_DNA"/>
</dbReference>
<organism evidence="3 4">
    <name type="scientific">Stigmatella erecta</name>
    <dbReference type="NCBI Taxonomy" id="83460"/>
    <lineage>
        <taxon>Bacteria</taxon>
        <taxon>Pseudomonadati</taxon>
        <taxon>Myxococcota</taxon>
        <taxon>Myxococcia</taxon>
        <taxon>Myxococcales</taxon>
        <taxon>Cystobacterineae</taxon>
        <taxon>Archangiaceae</taxon>
        <taxon>Stigmatella</taxon>
    </lineage>
</organism>
<evidence type="ECO:0000313" key="3">
    <source>
        <dbReference type="EMBL" id="SES98931.1"/>
    </source>
</evidence>
<evidence type="ECO:0000256" key="1">
    <source>
        <dbReference type="SAM" id="MobiDB-lite"/>
    </source>
</evidence>
<dbReference type="SUPFAM" id="SSF55729">
    <property type="entry name" value="Acyl-CoA N-acyltransferases (Nat)"/>
    <property type="match status" value="1"/>
</dbReference>
<keyword evidence="3" id="KW-0808">Transferase</keyword>
<dbReference type="PANTHER" id="PTHR43792">
    <property type="entry name" value="GNAT FAMILY, PUTATIVE (AFU_ORTHOLOGUE AFUA_3G00765)-RELATED-RELATED"/>
    <property type="match status" value="1"/>
</dbReference>
<dbReference type="GO" id="GO:0016747">
    <property type="term" value="F:acyltransferase activity, transferring groups other than amino-acyl groups"/>
    <property type="evidence" value="ECO:0007669"/>
    <property type="project" value="InterPro"/>
</dbReference>
<sequence>MPNAAPGASSPPQGGRTGRMMAPPVLETKRLLLRLPKAEDFEGFKLLHGDPEASRFLGGVQPPSVVWRQLRTLAGAWALDGFAMFSVVEKASNRWVGRLGPWQPDGWPGTEVGWGLIREAWGKGYATEGAAAAIDWAFDTLGWTEIIHSIEPSNTASIKVAERLGSRYLRPGRLPPPYDKAEIGLWGQRREEWRERRAAGHT</sequence>
<dbReference type="InterPro" id="IPR000182">
    <property type="entry name" value="GNAT_dom"/>
</dbReference>